<gene>
    <name evidence="1" type="ORF">H3BulkLitter17443_000003</name>
</gene>
<reference evidence="1" key="1">
    <citation type="submission" date="2019-05" db="EMBL/GenBank/DDBJ databases">
        <title>Metatranscriptomic reconstruction reveals RNA viruses with the potential to shape carbon cycling in soil.</title>
        <authorList>
            <person name="Starr E.P."/>
            <person name="Nuccio E."/>
            <person name="Pett-Ridge J."/>
            <person name="Banfield J.F."/>
            <person name="Firestone M.K."/>
        </authorList>
    </citation>
    <scope>NUCLEOTIDE SEQUENCE</scope>
    <source>
        <strain evidence="1">H3_Bulk_Litter_17_scaffold_443</strain>
    </source>
</reference>
<accession>A0A514D054</accession>
<proteinExistence type="predicted"/>
<organism evidence="1">
    <name type="scientific">Leviviridae sp</name>
    <dbReference type="NCBI Taxonomy" id="2027243"/>
    <lineage>
        <taxon>Viruses</taxon>
        <taxon>Riboviria</taxon>
        <taxon>Orthornavirae</taxon>
        <taxon>Lenarviricota</taxon>
        <taxon>Leviviricetes</taxon>
        <taxon>Norzivirales</taxon>
        <taxon>Fiersviridae</taxon>
    </lineage>
</organism>
<dbReference type="EMBL" id="MN033084">
    <property type="protein sequence ID" value="QDH86990.1"/>
    <property type="molecule type" value="Genomic_RNA"/>
</dbReference>
<protein>
    <submittedName>
        <fullName evidence="1">Uncharacterized protein</fullName>
    </submittedName>
</protein>
<sequence length="81" mass="9132">MVSHSEHGVGDETTRHKVVQILHRHGPDDDPPAELDVRIRVSYRTLAVVFAFFSVVGHIIDSVTRADLSTVSEMLFGWFPF</sequence>
<evidence type="ECO:0000313" key="1">
    <source>
        <dbReference type="EMBL" id="QDH86990.1"/>
    </source>
</evidence>
<name>A0A514D054_9VIRU</name>